<reference evidence="2" key="1">
    <citation type="submission" date="2020-04" db="EMBL/GenBank/DDBJ databases">
        <authorList>
            <person name="Chiriac C."/>
            <person name="Salcher M."/>
            <person name="Ghai R."/>
            <person name="Kavagutti S V."/>
        </authorList>
    </citation>
    <scope>NUCLEOTIDE SEQUENCE</scope>
</reference>
<name>A0A6J5LZU1_9CAUD</name>
<accession>A0A6J5LZU1</accession>
<dbReference type="EMBL" id="LR796350">
    <property type="protein sequence ID" value="CAB4139432.1"/>
    <property type="molecule type" value="Genomic_DNA"/>
</dbReference>
<feature type="domain" description="Glycine-rich" evidence="1">
    <location>
        <begin position="201"/>
        <end position="398"/>
    </location>
</feature>
<protein>
    <recommendedName>
        <fullName evidence="1">Glycine-rich domain-containing protein</fullName>
    </recommendedName>
</protein>
<dbReference type="Pfam" id="PF21722">
    <property type="entry name" value="Gly_rich_2"/>
    <property type="match status" value="1"/>
</dbReference>
<organism evidence="2">
    <name type="scientific">uncultured Caudovirales phage</name>
    <dbReference type="NCBI Taxonomy" id="2100421"/>
    <lineage>
        <taxon>Viruses</taxon>
        <taxon>Duplodnaviria</taxon>
        <taxon>Heunggongvirae</taxon>
        <taxon>Uroviricota</taxon>
        <taxon>Caudoviricetes</taxon>
        <taxon>Peduoviridae</taxon>
        <taxon>Maltschvirus</taxon>
        <taxon>Maltschvirus maltsch</taxon>
    </lineage>
</organism>
<gene>
    <name evidence="2" type="ORF">UFOVP340_38</name>
</gene>
<proteinExistence type="predicted"/>
<sequence>MAQIQSPETYVDGQQVTAARLNNQTNGAILLPGAVTDQPAIDAGTVATADGLIIHDASASALRKATAGDLLGSGVPIVASTIGGLAGADIVINAPAGREVDVVGPFQVIGNSTMTGNSTVTGGLTVGGTAAFNATTAIKIPVGTTGERPGTPVAGQLRYNSTLDQAEVYSGTEWKAVGGSPFDASGGTVTTVDGFRIHTFTTSGTFTPALNRDGKIEYLIVGAGGAGVLWEKGGGGGGGNVLTGFLNIPKNQAPMPVVVGVGSAGHGTASSFASITANGGRTSTGSGWDGGESGSGIAGTVGNNDGGAGGSGSRTAQWYRAYGLTRHAGMGGLGVGSYISGTYKEYGGGGSGATGGVMTPNLYGGGGAYGAPEANSGGGGSGGSGHWGANGVVIIRYRVS</sequence>
<dbReference type="InterPro" id="IPR049304">
    <property type="entry name" value="Gly_rich_dom"/>
</dbReference>
<evidence type="ECO:0000313" key="2">
    <source>
        <dbReference type="EMBL" id="CAB4139432.1"/>
    </source>
</evidence>
<evidence type="ECO:0000259" key="1">
    <source>
        <dbReference type="Pfam" id="PF21722"/>
    </source>
</evidence>